<gene>
    <name evidence="3" type="ORF">H6A60_08525</name>
</gene>
<keyword evidence="4" id="KW-1185">Reference proteome</keyword>
<sequence>MKEAILNAASTPQGLIILVVFAFIALTLVITAIFFAVAALVRRKRAAATLNVQAVQSSLSASAAAAAPGAPGSSAQANSSLEAAKPAYADATPERELPSAIESDDAPVSNDPLASFVPPPKSRSKAPIGLARLRDEADDFVAPKRREPGLAEPQAIEQKEPSFGEPAQHLQSTAPVPVRDEPTLAAVAAAAAVSAASHTVNEHAAQAMQSVQPAAPAMPTAPVFTYESSGKAVPIREHAAPPPPVSPLANAVVLLTLPFERRPGLTTAHAELCGMGIEAVFFDPELVARIEDDPIRLVPFLPADMGRILFRESDRETFRAGPLRAQPDAVIELTTGLIALEYKSKGGRPEDPIRWAETMREKDLLQTIVNALVLSAESGRPVAPVLRTHNAVFFLRPGEAVLKLLRENVDSALLFLANSMDGLDRPGISALDYAGLMTVGISKRFPKPRSAMNDFGETAHKKLLR</sequence>
<keyword evidence="2" id="KW-1133">Transmembrane helix</keyword>
<organism evidence="3 4">
    <name type="scientific">Sutterella massiliensis</name>
    <dbReference type="NCBI Taxonomy" id="1816689"/>
    <lineage>
        <taxon>Bacteria</taxon>
        <taxon>Pseudomonadati</taxon>
        <taxon>Pseudomonadota</taxon>
        <taxon>Betaproteobacteria</taxon>
        <taxon>Burkholderiales</taxon>
        <taxon>Sutterellaceae</taxon>
        <taxon>Sutterella</taxon>
    </lineage>
</organism>
<proteinExistence type="predicted"/>
<evidence type="ECO:0000313" key="4">
    <source>
        <dbReference type="Proteomes" id="UP000715095"/>
    </source>
</evidence>
<name>A0ABS2DT59_9BURK</name>
<keyword evidence="2" id="KW-0472">Membrane</keyword>
<protein>
    <recommendedName>
        <fullName evidence="5">Cell division protein ZipA</fullName>
    </recommendedName>
</protein>
<feature type="region of interest" description="Disordered" evidence="1">
    <location>
        <begin position="145"/>
        <end position="168"/>
    </location>
</feature>
<dbReference type="RefSeq" id="WP_205103470.1">
    <property type="nucleotide sequence ID" value="NZ_JACJJC010000013.1"/>
</dbReference>
<evidence type="ECO:0000256" key="1">
    <source>
        <dbReference type="SAM" id="MobiDB-lite"/>
    </source>
</evidence>
<accession>A0ABS2DT59</accession>
<feature type="region of interest" description="Disordered" evidence="1">
    <location>
        <begin position="65"/>
        <end position="131"/>
    </location>
</feature>
<keyword evidence="2" id="KW-0812">Transmembrane</keyword>
<feature type="compositionally biased region" description="Low complexity" evidence="1">
    <location>
        <begin position="65"/>
        <end position="80"/>
    </location>
</feature>
<feature type="transmembrane region" description="Helical" evidence="2">
    <location>
        <begin position="15"/>
        <end position="41"/>
    </location>
</feature>
<dbReference type="EMBL" id="JACJJC010000013">
    <property type="protein sequence ID" value="MBM6704525.1"/>
    <property type="molecule type" value="Genomic_DNA"/>
</dbReference>
<evidence type="ECO:0008006" key="5">
    <source>
        <dbReference type="Google" id="ProtNLM"/>
    </source>
</evidence>
<dbReference type="Proteomes" id="UP000715095">
    <property type="component" value="Unassembled WGS sequence"/>
</dbReference>
<evidence type="ECO:0000256" key="2">
    <source>
        <dbReference type="SAM" id="Phobius"/>
    </source>
</evidence>
<reference evidence="3 4" key="1">
    <citation type="journal article" date="2021" name="Sci. Rep.">
        <title>The distribution of antibiotic resistance genes in chicken gut microbiota commensals.</title>
        <authorList>
            <person name="Juricova H."/>
            <person name="Matiasovicova J."/>
            <person name="Kubasova T."/>
            <person name="Cejkova D."/>
            <person name="Rychlik I."/>
        </authorList>
    </citation>
    <scope>NUCLEOTIDE SEQUENCE [LARGE SCALE GENOMIC DNA]</scope>
    <source>
        <strain evidence="3 4">An829</strain>
    </source>
</reference>
<comment type="caution">
    <text evidence="3">The sequence shown here is derived from an EMBL/GenBank/DDBJ whole genome shotgun (WGS) entry which is preliminary data.</text>
</comment>
<evidence type="ECO:0000313" key="3">
    <source>
        <dbReference type="EMBL" id="MBM6704525.1"/>
    </source>
</evidence>